<dbReference type="GO" id="GO:0032259">
    <property type="term" value="P:methylation"/>
    <property type="evidence" value="ECO:0007669"/>
    <property type="project" value="UniProtKB-KW"/>
</dbReference>
<dbReference type="AlphaFoldDB" id="A0A167FS31"/>
<keyword evidence="2" id="KW-0808">Transferase</keyword>
<evidence type="ECO:0000256" key="4">
    <source>
        <dbReference type="ARBA" id="ARBA00042380"/>
    </source>
</evidence>
<reference evidence="8 9" key="1">
    <citation type="submission" date="2016-02" db="EMBL/GenBank/DDBJ databases">
        <title>Complete genome sequence and transcriptome regulation of the pentose utilising yeast Sugiyamaella lignohabitans.</title>
        <authorList>
            <person name="Bellasio M."/>
            <person name="Peymann A."/>
            <person name="Valli M."/>
            <person name="Sipitzky M."/>
            <person name="Graf A."/>
            <person name="Sauer M."/>
            <person name="Marx H."/>
            <person name="Mattanovich D."/>
        </authorList>
    </citation>
    <scope>NUCLEOTIDE SEQUENCE [LARGE SCALE GENOMIC DNA]</scope>
    <source>
        <strain evidence="8 9">CBS 10342</strain>
    </source>
</reference>
<dbReference type="EMBL" id="CP014503">
    <property type="protein sequence ID" value="ANB15631.1"/>
    <property type="molecule type" value="Genomic_DNA"/>
</dbReference>
<sequence>MSENTEYTPNDREVVSTVIEIWKTNPGSENLGNAKLHAFVKQDHPNWSLSANRLKNLLKTFGLQTNVTPFQYASEITSHATPDLQFPTGVKLIVTKARGKALYTSKAFKAGEEIWSEPPLVLVSPLDHVVLMRKCLACAYCSRPFQARSTAGGPGGVPRGGSECNVCPARFCNAKCKKSDTIHTALWHNSAHSKTIKYAQWQLYEQYCLENQWMAAYAYGIILVSIIRDPSKQLQSQIEAMARVRQDVRQKAVQNSTSMGLDGLDGEHYEQLWKRGFELLKEAVKGGYDLTYEEYLYGLGMYNINNLDGNVYLTQSHLNHSCDPNVDVQITGRTTGVKVIAKRDLRAGEELFTTYVNPSDDLDKRRYDLRVNWGFICNCARCKYEEKEKANPTPETRPRRKSVRFESVVDVI</sequence>
<dbReference type="SMART" id="SM00317">
    <property type="entry name" value="SET"/>
    <property type="match status" value="1"/>
</dbReference>
<dbReference type="KEGG" id="slb:AWJ20_3268"/>
<feature type="domain" description="SET" evidence="7">
    <location>
        <begin position="88"/>
        <end position="356"/>
    </location>
</feature>
<dbReference type="InterPro" id="IPR001214">
    <property type="entry name" value="SET_dom"/>
</dbReference>
<dbReference type="GeneID" id="30035271"/>
<organism evidence="8 9">
    <name type="scientific">Sugiyamaella lignohabitans</name>
    <dbReference type="NCBI Taxonomy" id="796027"/>
    <lineage>
        <taxon>Eukaryota</taxon>
        <taxon>Fungi</taxon>
        <taxon>Dikarya</taxon>
        <taxon>Ascomycota</taxon>
        <taxon>Saccharomycotina</taxon>
        <taxon>Dipodascomycetes</taxon>
        <taxon>Dipodascales</taxon>
        <taxon>Trichomonascaceae</taxon>
        <taxon>Sugiyamaella</taxon>
    </lineage>
</organism>
<dbReference type="RefSeq" id="XP_018738108.1">
    <property type="nucleotide sequence ID" value="XM_018880273.1"/>
</dbReference>
<dbReference type="GO" id="GO:0045814">
    <property type="term" value="P:negative regulation of gene expression, epigenetic"/>
    <property type="evidence" value="ECO:0007669"/>
    <property type="project" value="TreeGrafter"/>
</dbReference>
<dbReference type="Proteomes" id="UP000189580">
    <property type="component" value="Chromosome b"/>
</dbReference>
<dbReference type="Pfam" id="PF00856">
    <property type="entry name" value="SET"/>
    <property type="match status" value="1"/>
</dbReference>
<dbReference type="GO" id="GO:0042799">
    <property type="term" value="F:histone H4K20 methyltransferase activity"/>
    <property type="evidence" value="ECO:0007669"/>
    <property type="project" value="TreeGrafter"/>
</dbReference>
<keyword evidence="9" id="KW-1185">Reference proteome</keyword>
<name>A0A167FS31_9ASCO</name>
<evidence type="ECO:0000256" key="6">
    <source>
        <dbReference type="ARBA" id="ARBA00048619"/>
    </source>
</evidence>
<evidence type="ECO:0000256" key="3">
    <source>
        <dbReference type="ARBA" id="ARBA00022691"/>
    </source>
</evidence>
<dbReference type="Gene3D" id="1.10.220.160">
    <property type="match status" value="1"/>
</dbReference>
<dbReference type="Gene3D" id="2.170.270.10">
    <property type="entry name" value="SET domain"/>
    <property type="match status" value="1"/>
</dbReference>
<evidence type="ECO:0000313" key="9">
    <source>
        <dbReference type="Proteomes" id="UP000189580"/>
    </source>
</evidence>
<keyword evidence="1" id="KW-0489">Methyltransferase</keyword>
<evidence type="ECO:0000256" key="2">
    <source>
        <dbReference type="ARBA" id="ARBA00022679"/>
    </source>
</evidence>
<dbReference type="PANTHER" id="PTHR46402:SF2">
    <property type="entry name" value="HISTONE-LYSINE N-TRIMETHYLTRANSFERASE SMYD5"/>
    <property type="match status" value="1"/>
</dbReference>
<comment type="catalytic activity">
    <reaction evidence="6">
        <text>L-lysyl-[histone] + S-adenosyl-L-methionine = N(6)-methyl-L-lysyl-[histone] + S-adenosyl-L-homocysteine + H(+)</text>
        <dbReference type="Rhea" id="RHEA:10024"/>
        <dbReference type="Rhea" id="RHEA-COMP:9845"/>
        <dbReference type="Rhea" id="RHEA-COMP:9846"/>
        <dbReference type="ChEBI" id="CHEBI:15378"/>
        <dbReference type="ChEBI" id="CHEBI:29969"/>
        <dbReference type="ChEBI" id="CHEBI:57856"/>
        <dbReference type="ChEBI" id="CHEBI:59789"/>
        <dbReference type="ChEBI" id="CHEBI:61929"/>
    </reaction>
    <physiologicalReaction direction="left-to-right" evidence="6">
        <dbReference type="Rhea" id="RHEA:10025"/>
    </physiologicalReaction>
</comment>
<proteinExistence type="predicted"/>
<evidence type="ECO:0000313" key="8">
    <source>
        <dbReference type="EMBL" id="ANB15631.1"/>
    </source>
</evidence>
<evidence type="ECO:0000259" key="7">
    <source>
        <dbReference type="PROSITE" id="PS50280"/>
    </source>
</evidence>
<accession>A0A167FS31</accession>
<keyword evidence="3" id="KW-0949">S-adenosyl-L-methionine</keyword>
<dbReference type="PROSITE" id="PS50280">
    <property type="entry name" value="SET"/>
    <property type="match status" value="1"/>
</dbReference>
<dbReference type="InterPro" id="IPR046341">
    <property type="entry name" value="SET_dom_sf"/>
</dbReference>
<gene>
    <name evidence="8" type="primary">SET5</name>
    <name evidence="8" type="ORF">AWJ20_3268</name>
</gene>
<dbReference type="CDD" id="cd20071">
    <property type="entry name" value="SET_SMYD"/>
    <property type="match status" value="1"/>
</dbReference>
<evidence type="ECO:0000256" key="1">
    <source>
        <dbReference type="ARBA" id="ARBA00022603"/>
    </source>
</evidence>
<protein>
    <recommendedName>
        <fullName evidence="5">Histone-lysine N-methyltransferase SET5</fullName>
    </recommendedName>
    <alternativeName>
        <fullName evidence="4">SET domain-containing protein 5</fullName>
    </alternativeName>
</protein>
<dbReference type="OrthoDB" id="438641at2759"/>
<dbReference type="PANTHER" id="PTHR46402">
    <property type="entry name" value="SET AND MYND DOMAIN-CONTAINING PROTEIN 5"/>
    <property type="match status" value="1"/>
</dbReference>
<dbReference type="SUPFAM" id="SSF82199">
    <property type="entry name" value="SET domain"/>
    <property type="match status" value="1"/>
</dbReference>
<evidence type="ECO:0000256" key="5">
    <source>
        <dbReference type="ARBA" id="ARBA00044528"/>
    </source>
</evidence>
<dbReference type="Gene3D" id="6.10.140.2220">
    <property type="match status" value="1"/>
</dbReference>